<accession>A0ABM1DXK2</accession>
<dbReference type="Proteomes" id="UP000695022">
    <property type="component" value="Unplaced"/>
</dbReference>
<evidence type="ECO:0000313" key="4">
    <source>
        <dbReference type="RefSeq" id="XP_014664673.1"/>
    </source>
</evidence>
<dbReference type="GeneID" id="106806992"/>
<name>A0ABM1DXK2_PRICU</name>
<protein>
    <submittedName>
        <fullName evidence="4">Uncharacterized protein LOC106806992</fullName>
    </submittedName>
</protein>
<proteinExistence type="predicted"/>
<sequence length="555" mass="63840">MRSNFWPVLLLMTVIVIGATAGTMPREHRETYADVDYELPPEMLAGLSKAGTKLLKVMFLVAKRQLKNTRFLMETEGERCKNMTDAETEGLRQRNYIRWQTECMPCVMEQCADRTLSCALDDLPRYEPDCADIRSTRNPADVAHLCSYYRRECSPDIFWTDRCQRHAQLRCSDRVASCDPCDGIAAPWLCDTLHHSLDLQDTVGEFVDDAVHWFQHDFVDFFKDDVHTFFSDDVTHFFREDIPDLFSMDIRDFFGSVHDSEYGFLPHGDSYDDYDDDGFYHQEAPSVFDQELEMFLDETSANIADVIQEVEHFFQHDFKPFFEEDFVVFVEEDLPVLMQEMGETLEEVASDIEEGMGRTANRIEEMAQEAARELGGLWNKLGKMIAGWTADHDSRSRPISRPAAGRGRYARSTSPRTPDLAPFCGTLLQEGEERKLACLYFTRHCPCEKEVIAIDLDQHCPMFVKAQKTYENVTKTESWLMNINPSELVVRFNKVSVDKRREVRQGVYLAVFNVMIAGRTVTYEANYGVTESRFGETAEDVLMGAVRAYKHATIN</sequence>
<evidence type="ECO:0000256" key="2">
    <source>
        <dbReference type="SAM" id="SignalP"/>
    </source>
</evidence>
<feature type="chain" id="PRO_5045586305" evidence="2">
    <location>
        <begin position="22"/>
        <end position="555"/>
    </location>
</feature>
<dbReference type="RefSeq" id="XP_014664673.1">
    <property type="nucleotide sequence ID" value="XM_014809187.1"/>
</dbReference>
<evidence type="ECO:0000256" key="1">
    <source>
        <dbReference type="SAM" id="MobiDB-lite"/>
    </source>
</evidence>
<feature type="signal peptide" evidence="2">
    <location>
        <begin position="1"/>
        <end position="21"/>
    </location>
</feature>
<evidence type="ECO:0000313" key="3">
    <source>
        <dbReference type="Proteomes" id="UP000695022"/>
    </source>
</evidence>
<keyword evidence="2" id="KW-0732">Signal</keyword>
<organism evidence="3 4">
    <name type="scientific">Priapulus caudatus</name>
    <name type="common">Priapulid worm</name>
    <dbReference type="NCBI Taxonomy" id="37621"/>
    <lineage>
        <taxon>Eukaryota</taxon>
        <taxon>Metazoa</taxon>
        <taxon>Ecdysozoa</taxon>
        <taxon>Scalidophora</taxon>
        <taxon>Priapulida</taxon>
        <taxon>Priapulimorpha</taxon>
        <taxon>Priapulimorphida</taxon>
        <taxon>Priapulidae</taxon>
        <taxon>Priapulus</taxon>
    </lineage>
</organism>
<reference evidence="4" key="1">
    <citation type="submission" date="2025-08" db="UniProtKB">
        <authorList>
            <consortium name="RefSeq"/>
        </authorList>
    </citation>
    <scope>IDENTIFICATION</scope>
</reference>
<feature type="region of interest" description="Disordered" evidence="1">
    <location>
        <begin position="393"/>
        <end position="414"/>
    </location>
</feature>
<gene>
    <name evidence="4" type="primary">LOC106806992</name>
</gene>
<keyword evidence="3" id="KW-1185">Reference proteome</keyword>